<proteinExistence type="predicted"/>
<evidence type="ECO:0000313" key="2">
    <source>
        <dbReference type="Proteomes" id="UP000828048"/>
    </source>
</evidence>
<accession>A0ACB7YYZ7</accession>
<evidence type="ECO:0000313" key="1">
    <source>
        <dbReference type="EMBL" id="KAH7858815.1"/>
    </source>
</evidence>
<dbReference type="Proteomes" id="UP000828048">
    <property type="component" value="Chromosome 3"/>
</dbReference>
<keyword evidence="2" id="KW-1185">Reference proteome</keyword>
<reference evidence="1 2" key="1">
    <citation type="journal article" date="2021" name="Hortic Res">
        <title>High-quality reference genome and annotation aids understanding of berry development for evergreen blueberry (Vaccinium darrowii).</title>
        <authorList>
            <person name="Yu J."/>
            <person name="Hulse-Kemp A.M."/>
            <person name="Babiker E."/>
            <person name="Staton M."/>
        </authorList>
    </citation>
    <scope>NUCLEOTIDE SEQUENCE [LARGE SCALE GENOMIC DNA]</scope>
    <source>
        <strain evidence="2">cv. NJ 8807/NJ 8810</strain>
        <tissue evidence="1">Young leaf</tissue>
    </source>
</reference>
<comment type="caution">
    <text evidence="1">The sequence shown here is derived from an EMBL/GenBank/DDBJ whole genome shotgun (WGS) entry which is preliminary data.</text>
</comment>
<dbReference type="EMBL" id="CM037153">
    <property type="protein sequence ID" value="KAH7858815.1"/>
    <property type="molecule type" value="Genomic_DNA"/>
</dbReference>
<name>A0ACB7YYZ7_9ERIC</name>
<gene>
    <name evidence="1" type="ORF">Vadar_028352</name>
</gene>
<protein>
    <submittedName>
        <fullName evidence="1">Uncharacterized protein</fullName>
    </submittedName>
</protein>
<sequence length="261" mass="28887">MANRLKLMLEKPIHLAGKVLKAADEARIFKSDCKGLKVITITLAVSLQQAARIRKDLHERPTLLVVDDTNQVLERALTLVQKCSPNSLVKHVFSPKIHADAFQTISSQLKNAVDNFSWLLCISAAILDGSDGNYLRHPPPLAAKEPVLCSIWEQVAILSSGSLSHRLDAPKSLVLVAKKTSCYGKLIQEGICSVFAKVLKEGPMQLQAEVARAISELVANYAPFQQHFAQYNVILLLVSHLAFETMEEHSRYTIISPFILL</sequence>
<organism evidence="1 2">
    <name type="scientific">Vaccinium darrowii</name>
    <dbReference type="NCBI Taxonomy" id="229202"/>
    <lineage>
        <taxon>Eukaryota</taxon>
        <taxon>Viridiplantae</taxon>
        <taxon>Streptophyta</taxon>
        <taxon>Embryophyta</taxon>
        <taxon>Tracheophyta</taxon>
        <taxon>Spermatophyta</taxon>
        <taxon>Magnoliopsida</taxon>
        <taxon>eudicotyledons</taxon>
        <taxon>Gunneridae</taxon>
        <taxon>Pentapetalae</taxon>
        <taxon>asterids</taxon>
        <taxon>Ericales</taxon>
        <taxon>Ericaceae</taxon>
        <taxon>Vaccinioideae</taxon>
        <taxon>Vaccinieae</taxon>
        <taxon>Vaccinium</taxon>
    </lineage>
</organism>